<reference evidence="2" key="1">
    <citation type="journal article" date="2015" name="Nature">
        <title>Complex archaea that bridge the gap between prokaryotes and eukaryotes.</title>
        <authorList>
            <person name="Spang A."/>
            <person name="Saw J.H."/>
            <person name="Jorgensen S.L."/>
            <person name="Zaremba-Niedzwiedzka K."/>
            <person name="Martijn J."/>
            <person name="Lind A.E."/>
            <person name="van Eijk R."/>
            <person name="Schleper C."/>
            <person name="Guy L."/>
            <person name="Ettema T.J."/>
        </authorList>
    </citation>
    <scope>NUCLEOTIDE SEQUENCE</scope>
</reference>
<gene>
    <name evidence="2" type="ORF">LCGC14_0970500</name>
</gene>
<dbReference type="AlphaFoldDB" id="A0A0F9NBW0"/>
<protein>
    <submittedName>
        <fullName evidence="2">Uncharacterized protein</fullName>
    </submittedName>
</protein>
<accession>A0A0F9NBW0</accession>
<feature type="region of interest" description="Disordered" evidence="1">
    <location>
        <begin position="67"/>
        <end position="94"/>
    </location>
</feature>
<organism evidence="2">
    <name type="scientific">marine sediment metagenome</name>
    <dbReference type="NCBI Taxonomy" id="412755"/>
    <lineage>
        <taxon>unclassified sequences</taxon>
        <taxon>metagenomes</taxon>
        <taxon>ecological metagenomes</taxon>
    </lineage>
</organism>
<evidence type="ECO:0000313" key="2">
    <source>
        <dbReference type="EMBL" id="KKN16970.1"/>
    </source>
</evidence>
<evidence type="ECO:0000256" key="1">
    <source>
        <dbReference type="SAM" id="MobiDB-lite"/>
    </source>
</evidence>
<name>A0A0F9NBW0_9ZZZZ</name>
<comment type="caution">
    <text evidence="2">The sequence shown here is derived from an EMBL/GenBank/DDBJ whole genome shotgun (WGS) entry which is preliminary data.</text>
</comment>
<dbReference type="EMBL" id="LAZR01003567">
    <property type="protein sequence ID" value="KKN16970.1"/>
    <property type="molecule type" value="Genomic_DNA"/>
</dbReference>
<feature type="region of interest" description="Disordered" evidence="1">
    <location>
        <begin position="1"/>
        <end position="23"/>
    </location>
</feature>
<proteinExistence type="predicted"/>
<feature type="compositionally biased region" description="Basic and acidic residues" evidence="1">
    <location>
        <begin position="1"/>
        <end position="13"/>
    </location>
</feature>
<sequence length="94" mass="10624">MYKDKDKQREANRLAKRKQRLGDKGMTYLEPVIPKSDIRVIPRVQAMIDDVQANGGAYTFTTNKGKVQDVHRTPPKQQSHSPMMVGCVPLKEGT</sequence>